<dbReference type="InterPro" id="IPR028098">
    <property type="entry name" value="Glyco_trans_4-like_N"/>
</dbReference>
<reference evidence="3 4" key="1">
    <citation type="submission" date="2024-09" db="EMBL/GenBank/DDBJ databases">
        <authorList>
            <person name="Sun Q."/>
            <person name="Mori K."/>
        </authorList>
    </citation>
    <scope>NUCLEOTIDE SEQUENCE [LARGE SCALE GENOMIC DNA]</scope>
    <source>
        <strain evidence="3 4">NCAIM B.02529</strain>
    </source>
</reference>
<keyword evidence="4" id="KW-1185">Reference proteome</keyword>
<dbReference type="InterPro" id="IPR050194">
    <property type="entry name" value="Glycosyltransferase_grp1"/>
</dbReference>
<evidence type="ECO:0000313" key="3">
    <source>
        <dbReference type="EMBL" id="MFC0525296.1"/>
    </source>
</evidence>
<name>A0ABV6LSA2_9BACI</name>
<dbReference type="PANTHER" id="PTHR45947:SF3">
    <property type="entry name" value="SULFOQUINOVOSYL TRANSFERASE SQD2"/>
    <property type="match status" value="1"/>
</dbReference>
<evidence type="ECO:0000259" key="1">
    <source>
        <dbReference type="Pfam" id="PF00534"/>
    </source>
</evidence>
<evidence type="ECO:0000313" key="4">
    <source>
        <dbReference type="Proteomes" id="UP001589836"/>
    </source>
</evidence>
<dbReference type="SUPFAM" id="SSF53756">
    <property type="entry name" value="UDP-Glycosyltransferase/glycogen phosphorylase"/>
    <property type="match status" value="1"/>
</dbReference>
<protein>
    <submittedName>
        <fullName evidence="3">Glycosyltransferase</fullName>
        <ecNumber evidence="3">2.4.-.-</ecNumber>
    </submittedName>
</protein>
<accession>A0ABV6LSA2</accession>
<dbReference type="InterPro" id="IPR001296">
    <property type="entry name" value="Glyco_trans_1"/>
</dbReference>
<dbReference type="Pfam" id="PF00534">
    <property type="entry name" value="Glycos_transf_1"/>
    <property type="match status" value="1"/>
</dbReference>
<evidence type="ECO:0000259" key="2">
    <source>
        <dbReference type="Pfam" id="PF13439"/>
    </source>
</evidence>
<dbReference type="GO" id="GO:0016757">
    <property type="term" value="F:glycosyltransferase activity"/>
    <property type="evidence" value="ECO:0007669"/>
    <property type="project" value="UniProtKB-KW"/>
</dbReference>
<proteinExistence type="predicted"/>
<gene>
    <name evidence="3" type="ORF">ACFFGV_17070</name>
</gene>
<organism evidence="3 4">
    <name type="scientific">Pontibacillus salicampi</name>
    <dbReference type="NCBI Taxonomy" id="1449801"/>
    <lineage>
        <taxon>Bacteria</taxon>
        <taxon>Bacillati</taxon>
        <taxon>Bacillota</taxon>
        <taxon>Bacilli</taxon>
        <taxon>Bacillales</taxon>
        <taxon>Bacillaceae</taxon>
        <taxon>Pontibacillus</taxon>
    </lineage>
</organism>
<keyword evidence="3" id="KW-0328">Glycosyltransferase</keyword>
<dbReference type="EMBL" id="JBHLTP010000013">
    <property type="protein sequence ID" value="MFC0525296.1"/>
    <property type="molecule type" value="Genomic_DNA"/>
</dbReference>
<comment type="caution">
    <text evidence="3">The sequence shown here is derived from an EMBL/GenBank/DDBJ whole genome shotgun (WGS) entry which is preliminary data.</text>
</comment>
<dbReference type="RefSeq" id="WP_377350393.1">
    <property type="nucleotide sequence ID" value="NZ_JBHLTP010000013.1"/>
</dbReference>
<dbReference type="Pfam" id="PF13439">
    <property type="entry name" value="Glyco_transf_4"/>
    <property type="match status" value="1"/>
</dbReference>
<sequence length="365" mass="40780">MKKILVITNMYPGRISKTFGIFVKNQVEALRSHGTDVDVAAVDDPRMGKPNVLKKYTKWMLQTMRQLVSKGKQYDVVHAHYVFPSGFLALAFKKLFGTKLVVTAHGGDIDKMPHKNAFIFNQTKNILQNADHIIAVGEALKEEIVQTFGADEQRVTIMSMGVNRDVFTPTNQQAAKQRLGLDPNKKSLLYVGNIIEAKGLRELLQAYSSIKAKDADTALHFVGSPKKEAFLQELKQTIEEQTIEDVYFLGPKPQQEVALWMSAADVFVLPSYIEGFGLVAVEAMSCNTPVVGTDVGGLSYLLRNDHGVLVEPKNEASLQEGIERVLYNKELQHTLTTNGEKQAQDNDQEVLTKRLQEIYEKIGEN</sequence>
<keyword evidence="3" id="KW-0808">Transferase</keyword>
<feature type="domain" description="Glycosyltransferase subfamily 4-like N-terminal" evidence="2">
    <location>
        <begin position="22"/>
        <end position="165"/>
    </location>
</feature>
<dbReference type="Proteomes" id="UP001589836">
    <property type="component" value="Unassembled WGS sequence"/>
</dbReference>
<dbReference type="Gene3D" id="3.40.50.2000">
    <property type="entry name" value="Glycogen Phosphorylase B"/>
    <property type="match status" value="2"/>
</dbReference>
<dbReference type="PANTHER" id="PTHR45947">
    <property type="entry name" value="SULFOQUINOVOSYL TRANSFERASE SQD2"/>
    <property type="match status" value="1"/>
</dbReference>
<feature type="domain" description="Glycosyl transferase family 1" evidence="1">
    <location>
        <begin position="172"/>
        <end position="342"/>
    </location>
</feature>
<dbReference type="EC" id="2.4.-.-" evidence="3"/>